<dbReference type="Pfam" id="PF14052">
    <property type="entry name" value="Caps_assemb_Wzi"/>
    <property type="match status" value="1"/>
</dbReference>
<keyword evidence="3" id="KW-1185">Reference proteome</keyword>
<feature type="signal peptide" evidence="1">
    <location>
        <begin position="1"/>
        <end position="21"/>
    </location>
</feature>
<dbReference type="AlphaFoldDB" id="A0A2U3MYF7"/>
<name>A0A2U3MYF7_9GAMM</name>
<gene>
    <name evidence="2" type="ORF">KPC_1609</name>
</gene>
<reference evidence="3" key="1">
    <citation type="submission" date="2018-03" db="EMBL/GenBank/DDBJ databases">
        <authorList>
            <person name="Blom J."/>
        </authorList>
    </citation>
    <scope>NUCLEOTIDE SEQUENCE [LARGE SCALE GENOMIC DNA]</scope>
    <source>
        <strain evidence="3">KPC-SM-21</strain>
    </source>
</reference>
<evidence type="ECO:0008006" key="4">
    <source>
        <dbReference type="Google" id="ProtNLM"/>
    </source>
</evidence>
<dbReference type="InterPro" id="IPR038636">
    <property type="entry name" value="Wzi_sf"/>
</dbReference>
<dbReference type="InterPro" id="IPR026950">
    <property type="entry name" value="Caps_assemb_Wzi"/>
</dbReference>
<dbReference type="EMBL" id="OOGT01000059">
    <property type="protein sequence ID" value="SPL70431.1"/>
    <property type="molecule type" value="Genomic_DNA"/>
</dbReference>
<protein>
    <recommendedName>
        <fullName evidence="4">Capsule assembly Wzi family protein</fullName>
    </recommendedName>
</protein>
<sequence length="494" mass="55352">MFLKKTLYVALLASASSAVFAQGLVLNDQNLRTDLNWLVQQGVIQISTSTWPMSGDEINRALRNAKVSNNTQQKVIDSIKHSLEADNEMLKAGLFASTDHKEIPQNFGDKDKAQYSGFLEFNAGGENWDAKIRVNGESEQHIRDDHKVNVENSYIAGKLWNQWVSFGQIPTWWGPGHDGSLIRGDASRPVVGFTMQRAEQKAFETKWLSWIGPWQYQIFGGQLRDYTAVPHAQLAGMRFTAQPLPFWELGLSRSFQIAGKGQPDSFKAYWNAIIGNDNDCRNTNGTCVGDKNAANQMAGFDTRINLSQLINVPVSIYGQAIGEDERHSMPEKYFYLAGIDFASSYKNMPYSLYVEWADTGTDGSAKGITYNHHQYKDGYYQQGFSLGHALGGDGQMISVGGDIRFDHMNRLNGRVIYAKVNQFDNKGLYVDHPINEAFPEKDKIKALDLTWTHYIKPDIPLKINGWVSDADKRGNDSGASIGIEFPLDKKTFGF</sequence>
<evidence type="ECO:0000313" key="3">
    <source>
        <dbReference type="Proteomes" id="UP000245974"/>
    </source>
</evidence>
<keyword evidence="1" id="KW-0732">Signal</keyword>
<dbReference type="RefSeq" id="WP_121973903.1">
    <property type="nucleotide sequence ID" value="NZ_OOGT01000059.1"/>
</dbReference>
<evidence type="ECO:0000313" key="2">
    <source>
        <dbReference type="EMBL" id="SPL70431.1"/>
    </source>
</evidence>
<dbReference type="OrthoDB" id="101884at2"/>
<accession>A0A2U3MYF7</accession>
<dbReference type="Proteomes" id="UP000245974">
    <property type="component" value="Unassembled WGS sequence"/>
</dbReference>
<feature type="chain" id="PRO_5015782068" description="Capsule assembly Wzi family protein" evidence="1">
    <location>
        <begin position="22"/>
        <end position="494"/>
    </location>
</feature>
<dbReference type="InParanoid" id="A0A2U3MYF7"/>
<dbReference type="Gene3D" id="2.40.160.130">
    <property type="entry name" value="Capsule assembly protein Wzi"/>
    <property type="match status" value="1"/>
</dbReference>
<proteinExistence type="predicted"/>
<evidence type="ECO:0000256" key="1">
    <source>
        <dbReference type="SAM" id="SignalP"/>
    </source>
</evidence>
<organism evidence="2 3">
    <name type="scientific">Acinetobacter stercoris</name>
    <dbReference type="NCBI Taxonomy" id="2126983"/>
    <lineage>
        <taxon>Bacteria</taxon>
        <taxon>Pseudomonadati</taxon>
        <taxon>Pseudomonadota</taxon>
        <taxon>Gammaproteobacteria</taxon>
        <taxon>Moraxellales</taxon>
        <taxon>Moraxellaceae</taxon>
        <taxon>Acinetobacter</taxon>
    </lineage>
</organism>